<accession>A0A9P8VVU7</accession>
<dbReference type="GO" id="GO:0008168">
    <property type="term" value="F:methyltransferase activity"/>
    <property type="evidence" value="ECO:0007669"/>
    <property type="project" value="UniProtKB-KW"/>
</dbReference>
<dbReference type="InterPro" id="IPR029063">
    <property type="entry name" value="SAM-dependent_MTases_sf"/>
</dbReference>
<keyword evidence="4" id="KW-1185">Reference proteome</keyword>
<evidence type="ECO:0000259" key="2">
    <source>
        <dbReference type="Pfam" id="PF08242"/>
    </source>
</evidence>
<protein>
    <submittedName>
        <fullName evidence="3">S-adenosyl-L-methionine-dependent methyltransferase</fullName>
    </submittedName>
</protein>
<evidence type="ECO:0000313" key="3">
    <source>
        <dbReference type="EMBL" id="KAH6879482.1"/>
    </source>
</evidence>
<gene>
    <name evidence="3" type="ORF">B0T10DRAFT_496495</name>
</gene>
<keyword evidence="3" id="KW-0489">Methyltransferase</keyword>
<comment type="caution">
    <text evidence="3">The sequence shown here is derived from an EMBL/GenBank/DDBJ whole genome shotgun (WGS) entry which is preliminary data.</text>
</comment>
<dbReference type="Pfam" id="PF08242">
    <property type="entry name" value="Methyltransf_12"/>
    <property type="match status" value="1"/>
</dbReference>
<sequence length="257" mass="28385">MTTAEKTQYDAFAPKYASVEELPCSKLEAQLVHNALGNCTDLTVLDLGGGSGLHARRAVDAGGAVVDVVDISAEMMRAGQEIEAQLGRQDRIRWFEADVTRPLAEQVEDGVLKLGGYDIVMANWVFDHATSISELRSMWENVIAGLKPGGRFIGVRAKSVRAEYMTYGKYGVTFTEVEEIPHGLKYKVGCVTEPPFSFEATSMESTYALSDDIAYELGLVDFQVIQPEETDLVKRDLGFWDDYLKDPNFVVVVARKA</sequence>
<comment type="similarity">
    <text evidence="1">Belongs to the methyltransferase superfamily. LaeA methyltransferase family.</text>
</comment>
<evidence type="ECO:0000256" key="1">
    <source>
        <dbReference type="ARBA" id="ARBA00038158"/>
    </source>
</evidence>
<feature type="domain" description="Methyltransferase type 12" evidence="2">
    <location>
        <begin position="45"/>
        <end position="152"/>
    </location>
</feature>
<dbReference type="PANTHER" id="PTHR43591">
    <property type="entry name" value="METHYLTRANSFERASE"/>
    <property type="match status" value="1"/>
</dbReference>
<organism evidence="3 4">
    <name type="scientific">Thelonectria olida</name>
    <dbReference type="NCBI Taxonomy" id="1576542"/>
    <lineage>
        <taxon>Eukaryota</taxon>
        <taxon>Fungi</taxon>
        <taxon>Dikarya</taxon>
        <taxon>Ascomycota</taxon>
        <taxon>Pezizomycotina</taxon>
        <taxon>Sordariomycetes</taxon>
        <taxon>Hypocreomycetidae</taxon>
        <taxon>Hypocreales</taxon>
        <taxon>Nectriaceae</taxon>
        <taxon>Thelonectria</taxon>
    </lineage>
</organism>
<dbReference type="AlphaFoldDB" id="A0A9P8VVU7"/>
<name>A0A9P8VVU7_9HYPO</name>
<proteinExistence type="inferred from homology"/>
<dbReference type="CDD" id="cd02440">
    <property type="entry name" value="AdoMet_MTases"/>
    <property type="match status" value="1"/>
</dbReference>
<dbReference type="EMBL" id="JAGPYM010000029">
    <property type="protein sequence ID" value="KAH6879482.1"/>
    <property type="molecule type" value="Genomic_DNA"/>
</dbReference>
<dbReference type="OrthoDB" id="3647at2759"/>
<keyword evidence="3" id="KW-0808">Transferase</keyword>
<dbReference type="Proteomes" id="UP000777438">
    <property type="component" value="Unassembled WGS sequence"/>
</dbReference>
<evidence type="ECO:0000313" key="4">
    <source>
        <dbReference type="Proteomes" id="UP000777438"/>
    </source>
</evidence>
<dbReference type="SUPFAM" id="SSF53335">
    <property type="entry name" value="S-adenosyl-L-methionine-dependent methyltransferases"/>
    <property type="match status" value="1"/>
</dbReference>
<dbReference type="Gene3D" id="3.40.50.150">
    <property type="entry name" value="Vaccinia Virus protein VP39"/>
    <property type="match status" value="1"/>
</dbReference>
<dbReference type="InterPro" id="IPR013217">
    <property type="entry name" value="Methyltransf_12"/>
</dbReference>
<dbReference type="GO" id="GO:0032259">
    <property type="term" value="P:methylation"/>
    <property type="evidence" value="ECO:0007669"/>
    <property type="project" value="UniProtKB-KW"/>
</dbReference>
<dbReference type="PANTHER" id="PTHR43591:SF110">
    <property type="entry name" value="RHODANESE DOMAIN-CONTAINING PROTEIN"/>
    <property type="match status" value="1"/>
</dbReference>
<reference evidence="3 4" key="1">
    <citation type="journal article" date="2021" name="Nat. Commun.">
        <title>Genetic determinants of endophytism in the Arabidopsis root mycobiome.</title>
        <authorList>
            <person name="Mesny F."/>
            <person name="Miyauchi S."/>
            <person name="Thiergart T."/>
            <person name="Pickel B."/>
            <person name="Atanasova L."/>
            <person name="Karlsson M."/>
            <person name="Huettel B."/>
            <person name="Barry K.W."/>
            <person name="Haridas S."/>
            <person name="Chen C."/>
            <person name="Bauer D."/>
            <person name="Andreopoulos W."/>
            <person name="Pangilinan J."/>
            <person name="LaButti K."/>
            <person name="Riley R."/>
            <person name="Lipzen A."/>
            <person name="Clum A."/>
            <person name="Drula E."/>
            <person name="Henrissat B."/>
            <person name="Kohler A."/>
            <person name="Grigoriev I.V."/>
            <person name="Martin F.M."/>
            <person name="Hacquard S."/>
        </authorList>
    </citation>
    <scope>NUCLEOTIDE SEQUENCE [LARGE SCALE GENOMIC DNA]</scope>
    <source>
        <strain evidence="3 4">MPI-CAGE-CH-0241</strain>
    </source>
</reference>